<evidence type="ECO:0000256" key="1">
    <source>
        <dbReference type="SAM" id="MobiDB-lite"/>
    </source>
</evidence>
<accession>A0A1A6C0R5</accession>
<feature type="compositionally biased region" description="Basic and acidic residues" evidence="1">
    <location>
        <begin position="38"/>
        <end position="47"/>
    </location>
</feature>
<gene>
    <name evidence="2" type="ORF">Thpro_022400</name>
</gene>
<keyword evidence="3" id="KW-1185">Reference proteome</keyword>
<evidence type="ECO:0000313" key="3">
    <source>
        <dbReference type="Proteomes" id="UP000029273"/>
    </source>
</evidence>
<dbReference type="EMBL" id="JQSG02000006">
    <property type="protein sequence ID" value="OBS08150.1"/>
    <property type="molecule type" value="Genomic_DNA"/>
</dbReference>
<name>A0A1A6C0R5_9GAMM</name>
<feature type="region of interest" description="Disordered" evidence="1">
    <location>
        <begin position="1"/>
        <end position="47"/>
    </location>
</feature>
<evidence type="ECO:0000313" key="2">
    <source>
        <dbReference type="EMBL" id="OBS08150.1"/>
    </source>
</evidence>
<protein>
    <submittedName>
        <fullName evidence="2">Uncharacterized protein</fullName>
    </submittedName>
</protein>
<proteinExistence type="predicted"/>
<reference evidence="2 3" key="1">
    <citation type="journal article" date="2014" name="Genome Announc.">
        <title>Draft Genome Sequence of the Iron-Oxidizing, Acidophilic, and Halotolerant 'Thiobacillus prosperus' Type Strain DSM 5130.</title>
        <authorList>
            <person name="Ossandon F.J."/>
            <person name="Cardenas J.P."/>
            <person name="Corbett M."/>
            <person name="Quatrini R."/>
            <person name="Holmes D.S."/>
            <person name="Watkin E."/>
        </authorList>
    </citation>
    <scope>NUCLEOTIDE SEQUENCE [LARGE SCALE GENOMIC DNA]</scope>
    <source>
        <strain evidence="2 3">DSM 5130</strain>
    </source>
</reference>
<sequence length="47" mass="4915">MPPRPQGTARPLPADSRAGRNPPNGDRATRTSGLHSPARADRSSSPP</sequence>
<comment type="caution">
    <text evidence="2">The sequence shown here is derived from an EMBL/GenBank/DDBJ whole genome shotgun (WGS) entry which is preliminary data.</text>
</comment>
<dbReference type="Proteomes" id="UP000029273">
    <property type="component" value="Unassembled WGS sequence"/>
</dbReference>
<dbReference type="AlphaFoldDB" id="A0A1A6C0R5"/>
<organism evidence="2 3">
    <name type="scientific">Acidihalobacter prosperus</name>
    <dbReference type="NCBI Taxonomy" id="160660"/>
    <lineage>
        <taxon>Bacteria</taxon>
        <taxon>Pseudomonadati</taxon>
        <taxon>Pseudomonadota</taxon>
        <taxon>Gammaproteobacteria</taxon>
        <taxon>Chromatiales</taxon>
        <taxon>Ectothiorhodospiraceae</taxon>
        <taxon>Acidihalobacter</taxon>
    </lineage>
</organism>